<dbReference type="InterPro" id="IPR051726">
    <property type="entry name" value="Chitin_Synth_Reg"/>
</dbReference>
<dbReference type="InterPro" id="IPR024983">
    <property type="entry name" value="CHAT_dom"/>
</dbReference>
<dbReference type="PANTHER" id="PTHR46430:SF1">
    <property type="entry name" value="CHITIN SYNTHASE REGULATOR SKT5-RELATED"/>
    <property type="match status" value="1"/>
</dbReference>
<comment type="caution">
    <text evidence="3">The sequence shown here is derived from an EMBL/GenBank/DDBJ whole genome shotgun (WGS) entry which is preliminary data.</text>
</comment>
<keyword evidence="4" id="KW-1185">Reference proteome</keyword>
<dbReference type="SMART" id="SM00671">
    <property type="entry name" value="SEL1"/>
    <property type="match status" value="5"/>
</dbReference>
<dbReference type="PANTHER" id="PTHR46430">
    <property type="entry name" value="PROTEIN SKT5-RELATED"/>
    <property type="match status" value="1"/>
</dbReference>
<keyword evidence="1" id="KW-0677">Repeat</keyword>
<dbReference type="Pfam" id="PF12770">
    <property type="entry name" value="CHAT"/>
    <property type="match status" value="1"/>
</dbReference>
<evidence type="ECO:0000313" key="3">
    <source>
        <dbReference type="EMBL" id="MBB6070618.1"/>
    </source>
</evidence>
<evidence type="ECO:0000313" key="4">
    <source>
        <dbReference type="Proteomes" id="UP000582837"/>
    </source>
</evidence>
<dbReference type="AlphaFoldDB" id="A0A841GY01"/>
<sequence length="534" mass="57154">MRKTKVLFFSADPILARPGGAPLEIAEEMHRIETQVRKARHAHRLHFEAHGAARADDFLDFLEHADARIVHFSGHGGKQGLRFVHADGLHPHNVDAEALAKVFRQYKGPVRLVVVAACSSHDVAQAIANIVGCAIGTTSKISDDAAIIFNSRFYQSIANGDSVRRAFDKGLTALQVHGILESEYPKILLGEKKDAADLVLVKTLPRVRPRVVAFASAAALACAVTTARLVREPPVPLELTASDIACGSVSATDVKTHAPGQGAMSLASAALGGPAKDVADGKALYHDRNYTAAAEAFARGVAAKDGEAMGCLGYMYLNGRGVDSQPGIGFGLVHDGAVKERNPHAMYVLANAYLAGQGTDRREHLAREWFQKAALLHHAESMRSLGHLAARRMTEDGYRDALAWYGRAREAGSIEAMVDLGAMYQFGQAVPRDPSLALQWYRAAAAAGSRRGMLAVGRSHQDGVGTVQDYGMAMAWYRKAAELGSAEAMNSIGALYDGGLGVPENHRKAAAWYRRAGQAGSVIARGNLARLESD</sequence>
<accession>A0A841GY01</accession>
<feature type="domain" description="CHAT" evidence="2">
    <location>
        <begin position="27"/>
        <end position="166"/>
    </location>
</feature>
<protein>
    <submittedName>
        <fullName evidence="3">TPR repeat protein</fullName>
    </submittedName>
</protein>
<organism evidence="3 4">
    <name type="scientific">Longimicrobium terrae</name>
    <dbReference type="NCBI Taxonomy" id="1639882"/>
    <lineage>
        <taxon>Bacteria</taxon>
        <taxon>Pseudomonadati</taxon>
        <taxon>Gemmatimonadota</taxon>
        <taxon>Longimicrobiia</taxon>
        <taxon>Longimicrobiales</taxon>
        <taxon>Longimicrobiaceae</taxon>
        <taxon>Longimicrobium</taxon>
    </lineage>
</organism>
<dbReference type="InterPro" id="IPR006597">
    <property type="entry name" value="Sel1-like"/>
</dbReference>
<dbReference type="SUPFAM" id="SSF81901">
    <property type="entry name" value="HCP-like"/>
    <property type="match status" value="2"/>
</dbReference>
<dbReference type="Proteomes" id="UP000582837">
    <property type="component" value="Unassembled WGS sequence"/>
</dbReference>
<dbReference type="Gene3D" id="1.25.40.10">
    <property type="entry name" value="Tetratricopeptide repeat domain"/>
    <property type="match status" value="2"/>
</dbReference>
<name>A0A841GY01_9BACT</name>
<dbReference type="InterPro" id="IPR011990">
    <property type="entry name" value="TPR-like_helical_dom_sf"/>
</dbReference>
<gene>
    <name evidence="3" type="ORF">HNQ61_002239</name>
</gene>
<evidence type="ECO:0000259" key="2">
    <source>
        <dbReference type="Pfam" id="PF12770"/>
    </source>
</evidence>
<proteinExistence type="predicted"/>
<evidence type="ECO:0000256" key="1">
    <source>
        <dbReference type="ARBA" id="ARBA00022737"/>
    </source>
</evidence>
<dbReference type="RefSeq" id="WP_170034447.1">
    <property type="nucleotide sequence ID" value="NZ_JABDTL010000001.1"/>
</dbReference>
<dbReference type="EMBL" id="JACHIA010000005">
    <property type="protein sequence ID" value="MBB6070618.1"/>
    <property type="molecule type" value="Genomic_DNA"/>
</dbReference>
<reference evidence="3 4" key="1">
    <citation type="submission" date="2020-08" db="EMBL/GenBank/DDBJ databases">
        <title>Genomic Encyclopedia of Type Strains, Phase IV (KMG-IV): sequencing the most valuable type-strain genomes for metagenomic binning, comparative biology and taxonomic classification.</title>
        <authorList>
            <person name="Goeker M."/>
        </authorList>
    </citation>
    <scope>NUCLEOTIDE SEQUENCE [LARGE SCALE GENOMIC DNA]</scope>
    <source>
        <strain evidence="3 4">DSM 29007</strain>
    </source>
</reference>
<dbReference type="Pfam" id="PF08238">
    <property type="entry name" value="Sel1"/>
    <property type="match status" value="6"/>
</dbReference>